<dbReference type="Proteomes" id="UP000565576">
    <property type="component" value="Unassembled WGS sequence"/>
</dbReference>
<keyword evidence="1" id="KW-0732">Signal</keyword>
<evidence type="ECO:0000313" key="4">
    <source>
        <dbReference type="Proteomes" id="UP000565576"/>
    </source>
</evidence>
<reference evidence="3 4" key="1">
    <citation type="submission" date="2020-08" db="EMBL/GenBank/DDBJ databases">
        <title>Genomic Encyclopedia of Type Strains, Phase IV (KMG-V): Genome sequencing to study the core and pangenomes of soil and plant-associated prokaryotes.</title>
        <authorList>
            <person name="Whitman W."/>
        </authorList>
    </citation>
    <scope>NUCLEOTIDE SEQUENCE [LARGE SCALE GENOMIC DNA]</scope>
    <source>
        <strain evidence="3 4">SEMIA 4060</strain>
    </source>
</reference>
<accession>A0A7X0IWX8</accession>
<gene>
    <name evidence="3" type="ORF">GGD46_006016</name>
</gene>
<dbReference type="RefSeq" id="WP_184710336.1">
    <property type="nucleotide sequence ID" value="NZ_JACHBG010000025.1"/>
</dbReference>
<proteinExistence type="predicted"/>
<dbReference type="EMBL" id="JACHBG010000025">
    <property type="protein sequence ID" value="MBB6488696.1"/>
    <property type="molecule type" value="Genomic_DNA"/>
</dbReference>
<evidence type="ECO:0000313" key="3">
    <source>
        <dbReference type="EMBL" id="MBB6488696.1"/>
    </source>
</evidence>
<keyword evidence="2" id="KW-0472">Membrane</keyword>
<sequence>MKQSIIRKTNKALYARIAAGIGGLLAGALSMGLSIYETRTGEDVPQAAVGAAVDGGQWKVTLNSASLATKTMDGLRVSDGKEALTVDLTLENLTAESSNLYRDAIKLDNIPNAPMPQFYLVRDRELLWDLQPMMPETVQAVWELPATQALPKVLKVTVVGTTYKPKDNLYVAPGWFNPTNKARVDLPIAVAAEGAPP</sequence>
<keyword evidence="2" id="KW-1133">Transmembrane helix</keyword>
<dbReference type="Gene3D" id="2.60.40.1240">
    <property type="match status" value="1"/>
</dbReference>
<evidence type="ECO:0000256" key="2">
    <source>
        <dbReference type="SAM" id="Phobius"/>
    </source>
</evidence>
<name>A0A7X0IWX8_9HYPH</name>
<dbReference type="InterPro" id="IPR029050">
    <property type="entry name" value="Immunoprotect_excell_Ig-like"/>
</dbReference>
<keyword evidence="2" id="KW-0812">Transmembrane</keyword>
<protein>
    <recommendedName>
        <fullName evidence="5">DUF4352 domain-containing protein</fullName>
    </recommendedName>
</protein>
<evidence type="ECO:0000256" key="1">
    <source>
        <dbReference type="ARBA" id="ARBA00022729"/>
    </source>
</evidence>
<dbReference type="AlphaFoldDB" id="A0A7X0IWX8"/>
<evidence type="ECO:0008006" key="5">
    <source>
        <dbReference type="Google" id="ProtNLM"/>
    </source>
</evidence>
<comment type="caution">
    <text evidence="3">The sequence shown here is derived from an EMBL/GenBank/DDBJ whole genome shotgun (WGS) entry which is preliminary data.</text>
</comment>
<feature type="transmembrane region" description="Helical" evidence="2">
    <location>
        <begin position="12"/>
        <end position="36"/>
    </location>
</feature>
<organism evidence="3 4">
    <name type="scientific">Rhizobium lusitanum</name>
    <dbReference type="NCBI Taxonomy" id="293958"/>
    <lineage>
        <taxon>Bacteria</taxon>
        <taxon>Pseudomonadati</taxon>
        <taxon>Pseudomonadota</taxon>
        <taxon>Alphaproteobacteria</taxon>
        <taxon>Hyphomicrobiales</taxon>
        <taxon>Rhizobiaceae</taxon>
        <taxon>Rhizobium/Agrobacterium group</taxon>
        <taxon>Rhizobium</taxon>
    </lineage>
</organism>